<keyword evidence="2 5" id="KW-0812">Transmembrane</keyword>
<dbReference type="PANTHER" id="PTHR23294:SF18">
    <property type="entry name" value="UNC93-LIKE PROTEIN MFSD11"/>
    <property type="match status" value="1"/>
</dbReference>
<feature type="transmembrane region" description="Helical" evidence="5">
    <location>
        <begin position="61"/>
        <end position="81"/>
    </location>
</feature>
<keyword evidence="6" id="KW-0732">Signal</keyword>
<keyword evidence="4 5" id="KW-0472">Membrane</keyword>
<evidence type="ECO:0000256" key="2">
    <source>
        <dbReference type="ARBA" id="ARBA00022692"/>
    </source>
</evidence>
<feature type="non-terminal residue" evidence="7">
    <location>
        <position position="1"/>
    </location>
</feature>
<evidence type="ECO:0000256" key="5">
    <source>
        <dbReference type="SAM" id="Phobius"/>
    </source>
</evidence>
<evidence type="ECO:0000313" key="8">
    <source>
        <dbReference type="Proteomes" id="UP001432027"/>
    </source>
</evidence>
<evidence type="ECO:0000256" key="3">
    <source>
        <dbReference type="ARBA" id="ARBA00022989"/>
    </source>
</evidence>
<protein>
    <recommendedName>
        <fullName evidence="9">Membrane transporter</fullName>
    </recommendedName>
</protein>
<evidence type="ECO:0008006" key="9">
    <source>
        <dbReference type="Google" id="ProtNLM"/>
    </source>
</evidence>
<comment type="caution">
    <text evidence="7">The sequence shown here is derived from an EMBL/GenBank/DDBJ whole genome shotgun (WGS) entry which is preliminary data.</text>
</comment>
<sequence>IFTVLLISFLLGASDIANNNMRTVISSMVMPAHRQQIFGVSRCYHGMAAAALFYGAPGLSIYSYAAILTLFLMAATIVYLYTCSCLETHENDEKMDCESHSISHRQQSISSLEVEKLPKI</sequence>
<dbReference type="EMBL" id="BTSX01000006">
    <property type="protein sequence ID" value="GMT04645.1"/>
    <property type="molecule type" value="Genomic_DNA"/>
</dbReference>
<evidence type="ECO:0000256" key="4">
    <source>
        <dbReference type="ARBA" id="ARBA00023136"/>
    </source>
</evidence>
<dbReference type="InterPro" id="IPR010291">
    <property type="entry name" value="Ion_channel_UNC-93"/>
</dbReference>
<organism evidence="7 8">
    <name type="scientific">Pristionchus entomophagus</name>
    <dbReference type="NCBI Taxonomy" id="358040"/>
    <lineage>
        <taxon>Eukaryota</taxon>
        <taxon>Metazoa</taxon>
        <taxon>Ecdysozoa</taxon>
        <taxon>Nematoda</taxon>
        <taxon>Chromadorea</taxon>
        <taxon>Rhabditida</taxon>
        <taxon>Rhabditina</taxon>
        <taxon>Diplogasteromorpha</taxon>
        <taxon>Diplogasteroidea</taxon>
        <taxon>Neodiplogasteridae</taxon>
        <taxon>Pristionchus</taxon>
    </lineage>
</organism>
<dbReference type="GO" id="GO:0016020">
    <property type="term" value="C:membrane"/>
    <property type="evidence" value="ECO:0007669"/>
    <property type="project" value="UniProtKB-SubCell"/>
</dbReference>
<feature type="chain" id="PRO_5043899158" description="Membrane transporter" evidence="6">
    <location>
        <begin position="17"/>
        <end position="120"/>
    </location>
</feature>
<name>A0AAV5UEA1_9BILA</name>
<proteinExistence type="predicted"/>
<gene>
    <name evidence="7" type="ORF">PENTCL1PPCAC_26819</name>
</gene>
<dbReference type="Pfam" id="PF05978">
    <property type="entry name" value="UNC-93"/>
    <property type="match status" value="1"/>
</dbReference>
<keyword evidence="8" id="KW-1185">Reference proteome</keyword>
<reference evidence="7" key="1">
    <citation type="submission" date="2023-10" db="EMBL/GenBank/DDBJ databases">
        <title>Genome assembly of Pristionchus species.</title>
        <authorList>
            <person name="Yoshida K."/>
            <person name="Sommer R.J."/>
        </authorList>
    </citation>
    <scope>NUCLEOTIDE SEQUENCE</scope>
    <source>
        <strain evidence="7">RS0144</strain>
    </source>
</reference>
<feature type="signal peptide" evidence="6">
    <location>
        <begin position="1"/>
        <end position="16"/>
    </location>
</feature>
<evidence type="ECO:0000256" key="1">
    <source>
        <dbReference type="ARBA" id="ARBA00004141"/>
    </source>
</evidence>
<evidence type="ECO:0000313" key="7">
    <source>
        <dbReference type="EMBL" id="GMT04645.1"/>
    </source>
</evidence>
<keyword evidence="3 5" id="KW-1133">Transmembrane helix</keyword>
<dbReference type="PANTHER" id="PTHR23294">
    <property type="entry name" value="ET TRANSLATION PRODUCT-RELATED"/>
    <property type="match status" value="1"/>
</dbReference>
<evidence type="ECO:0000256" key="6">
    <source>
        <dbReference type="SAM" id="SignalP"/>
    </source>
</evidence>
<dbReference type="InterPro" id="IPR051617">
    <property type="entry name" value="UNC-93-like_regulator"/>
</dbReference>
<accession>A0AAV5UEA1</accession>
<comment type="subcellular location">
    <subcellularLocation>
        <location evidence="1">Membrane</location>
        <topology evidence="1">Multi-pass membrane protein</topology>
    </subcellularLocation>
</comment>
<dbReference type="Proteomes" id="UP001432027">
    <property type="component" value="Unassembled WGS sequence"/>
</dbReference>
<dbReference type="AlphaFoldDB" id="A0AAV5UEA1"/>